<protein>
    <submittedName>
        <fullName evidence="1">Uncharacterized protein</fullName>
    </submittedName>
</protein>
<keyword evidence="2" id="KW-1185">Reference proteome</keyword>
<dbReference type="RefSeq" id="WP_130307401.1">
    <property type="nucleotide sequence ID" value="NZ_SHKN01000001.1"/>
</dbReference>
<sequence length="555" mass="60304">MKREIRIPILLVLFCFLTMPFKSCVDSDDYDFDRLSDKVDWQPNFVAPIGYGEYSLWYLLNQHEELEADQTIVLGDDGLIHIKYTEKDIFSYGTDEVLTFPDQDPYSTTFDMSSYPTVAVPFTSDATLASSTKGFNIKADETDIILTKLKLDTKVSFTVSNPVDKAIKLNVTLEEGSVAGASPLSKDFDISPNANAQVIDWDLTDLEFTFPSPSVNNTLHISFGVTILADGSGTIRSNGNDLEIGYQFGGLVFKLAKGDFGDQTIDVGSGDIDMGVDFWDDIDGNFTFADPRISLKFNNTVGVPFLVSANMTGSNSDGATLSLDPEDQLPAYPTNEAEVLAGIEASIMYDKDNSQIVPFMALPPSGNITYSGSVRINRNLDGTRYNPLAAGNNINIISGTSSISADLEMDIPMDFKADNLSISDTIDEVDISDAEKIVKAALIITSENGLPLDVKIENIFLTDASYTVLSTISNESIINAAGVTATGEVDPSTVKEVVNTIELTEDQIKSLNDTENIIIKAAVSTYDEGKQSVKLKGSDKLKFSISVNAQVDLSK</sequence>
<dbReference type="OrthoDB" id="1110028at2"/>
<dbReference type="EMBL" id="SHKN01000001">
    <property type="protein sequence ID" value="RZT97371.1"/>
    <property type="molecule type" value="Genomic_DNA"/>
</dbReference>
<name>A0A4Q7VM45_9BACT</name>
<accession>A0A4Q7VM45</accession>
<evidence type="ECO:0000313" key="2">
    <source>
        <dbReference type="Proteomes" id="UP000293562"/>
    </source>
</evidence>
<dbReference type="AlphaFoldDB" id="A0A4Q7VM45"/>
<evidence type="ECO:0000313" key="1">
    <source>
        <dbReference type="EMBL" id="RZT97371.1"/>
    </source>
</evidence>
<gene>
    <name evidence="1" type="ORF">EV201_2039</name>
</gene>
<comment type="caution">
    <text evidence="1">The sequence shown here is derived from an EMBL/GenBank/DDBJ whole genome shotgun (WGS) entry which is preliminary data.</text>
</comment>
<dbReference type="Proteomes" id="UP000293562">
    <property type="component" value="Unassembled WGS sequence"/>
</dbReference>
<reference evidence="1 2" key="1">
    <citation type="submission" date="2019-02" db="EMBL/GenBank/DDBJ databases">
        <title>Genomic Encyclopedia of Type Strains, Phase IV (KMG-IV): sequencing the most valuable type-strain genomes for metagenomic binning, comparative biology and taxonomic classification.</title>
        <authorList>
            <person name="Goeker M."/>
        </authorList>
    </citation>
    <scope>NUCLEOTIDE SEQUENCE [LARGE SCALE GENOMIC DNA]</scope>
    <source>
        <strain evidence="1 2">DSM 28825</strain>
    </source>
</reference>
<organism evidence="1 2">
    <name type="scientific">Ancylomarina subtilis</name>
    <dbReference type="NCBI Taxonomy" id="1639035"/>
    <lineage>
        <taxon>Bacteria</taxon>
        <taxon>Pseudomonadati</taxon>
        <taxon>Bacteroidota</taxon>
        <taxon>Bacteroidia</taxon>
        <taxon>Marinilabiliales</taxon>
        <taxon>Marinifilaceae</taxon>
        <taxon>Ancylomarina</taxon>
    </lineage>
</organism>
<proteinExistence type="predicted"/>